<comment type="caution">
    <text evidence="2">The sequence shown here is derived from an EMBL/GenBank/DDBJ whole genome shotgun (WGS) entry which is preliminary data.</text>
</comment>
<dbReference type="InterPro" id="IPR010982">
    <property type="entry name" value="Lambda_DNA-bd_dom_sf"/>
</dbReference>
<dbReference type="Gene3D" id="1.10.260.40">
    <property type="entry name" value="lambda repressor-like DNA-binding domains"/>
    <property type="match status" value="1"/>
</dbReference>
<feature type="domain" description="HTH cro/C1-type" evidence="1">
    <location>
        <begin position="81"/>
        <end position="133"/>
    </location>
</feature>
<reference evidence="2 3" key="1">
    <citation type="submission" date="2023-09" db="EMBL/GenBank/DDBJ databases">
        <title>Microbacterium fusihabitans sp. nov., Microbacterium phycihabitans sp. nov., and Microbacterium cervinum sp. nov., isolated from dried seaweeds of beach.</title>
        <authorList>
            <person name="Lee S.D."/>
        </authorList>
    </citation>
    <scope>NUCLEOTIDE SEQUENCE [LARGE SCALE GENOMIC DNA]</scope>
    <source>
        <strain evidence="2 3">KSW2-21</strain>
    </source>
</reference>
<dbReference type="Pfam" id="PF17765">
    <property type="entry name" value="MLTR_LBD"/>
    <property type="match status" value="1"/>
</dbReference>
<keyword evidence="3" id="KW-1185">Reference proteome</keyword>
<evidence type="ECO:0000259" key="1">
    <source>
        <dbReference type="PROSITE" id="PS50943"/>
    </source>
</evidence>
<protein>
    <submittedName>
        <fullName evidence="2">Helix-turn-helix transcriptional regulator</fullName>
    </submittedName>
</protein>
<dbReference type="SMART" id="SM00530">
    <property type="entry name" value="HTH_XRE"/>
    <property type="match status" value="1"/>
</dbReference>
<dbReference type="PANTHER" id="PTHR35010">
    <property type="entry name" value="BLL4672 PROTEIN-RELATED"/>
    <property type="match status" value="1"/>
</dbReference>
<gene>
    <name evidence="2" type="ORF">RWH43_17245</name>
</gene>
<dbReference type="Proteomes" id="UP001256673">
    <property type="component" value="Unassembled WGS sequence"/>
</dbReference>
<sequence>MSVPSKKRIGCGSAGDPIQQSFLRAEQAAAFGVLPVPVWLCRLRSTLADMDTGTEASDFLRTRRDRITPEAAGLTASATGRRVKGLRREEVATLAGVSAEYYNRMERGKLAGVSESVLYAVARALQLDDSEEQHLFDLARAANAEHALTRPAPKRTPAKVRASNRVQRILDGMSGLPAYARNGRTDIIAMNQLGAALMPGLVPNGNEPANLARYVFLDPSSQEFYGDWERVARDMVSAFRIEAGRTPFNRSLTDLIGELSTRSDPFRTWWASHNVRLHTSATKTLHNPTVGEVEVTGEALTLASEPDITIITYVTEPASVSEERLRVLASWTASTTPTTAPNPTQ</sequence>
<evidence type="ECO:0000313" key="2">
    <source>
        <dbReference type="EMBL" id="MDU0328508.1"/>
    </source>
</evidence>
<organism evidence="2 3">
    <name type="scientific">Microbacterium algihabitans</name>
    <dbReference type="NCBI Taxonomy" id="3075992"/>
    <lineage>
        <taxon>Bacteria</taxon>
        <taxon>Bacillati</taxon>
        <taxon>Actinomycetota</taxon>
        <taxon>Actinomycetes</taxon>
        <taxon>Micrococcales</taxon>
        <taxon>Microbacteriaceae</taxon>
        <taxon>Microbacterium</taxon>
    </lineage>
</organism>
<dbReference type="PROSITE" id="PS50943">
    <property type="entry name" value="HTH_CROC1"/>
    <property type="match status" value="1"/>
</dbReference>
<dbReference type="EMBL" id="JAWDIU010000008">
    <property type="protein sequence ID" value="MDU0328508.1"/>
    <property type="molecule type" value="Genomic_DNA"/>
</dbReference>
<dbReference type="CDD" id="cd00093">
    <property type="entry name" value="HTH_XRE"/>
    <property type="match status" value="1"/>
</dbReference>
<dbReference type="Gene3D" id="3.30.450.180">
    <property type="match status" value="1"/>
</dbReference>
<dbReference type="Pfam" id="PF13560">
    <property type="entry name" value="HTH_31"/>
    <property type="match status" value="1"/>
</dbReference>
<accession>A0ABU3S1A8</accession>
<dbReference type="RefSeq" id="WP_316002102.1">
    <property type="nucleotide sequence ID" value="NZ_JAWDIU010000008.1"/>
</dbReference>
<name>A0ABU3S1A8_9MICO</name>
<dbReference type="InterPro" id="IPR041413">
    <property type="entry name" value="MLTR_LBD"/>
</dbReference>
<dbReference type="SUPFAM" id="SSF47413">
    <property type="entry name" value="lambda repressor-like DNA-binding domains"/>
    <property type="match status" value="1"/>
</dbReference>
<dbReference type="InterPro" id="IPR001387">
    <property type="entry name" value="Cro/C1-type_HTH"/>
</dbReference>
<evidence type="ECO:0000313" key="3">
    <source>
        <dbReference type="Proteomes" id="UP001256673"/>
    </source>
</evidence>
<dbReference type="PANTHER" id="PTHR35010:SF2">
    <property type="entry name" value="BLL4672 PROTEIN"/>
    <property type="match status" value="1"/>
</dbReference>
<proteinExistence type="predicted"/>